<feature type="binding site" evidence="6">
    <location>
        <position position="126"/>
    </location>
    <ligand>
        <name>Fe(3+)</name>
        <dbReference type="ChEBI" id="CHEBI:29034"/>
    </ligand>
</feature>
<evidence type="ECO:0000256" key="1">
    <source>
        <dbReference type="ARBA" id="ARBA00009363"/>
    </source>
</evidence>
<evidence type="ECO:0000256" key="4">
    <source>
        <dbReference type="ARBA" id="ARBA00023239"/>
    </source>
</evidence>
<dbReference type="RefSeq" id="WP_110794896.1">
    <property type="nucleotide sequence ID" value="NZ_KZ826481.1"/>
</dbReference>
<dbReference type="EC" id="4.2.1.84" evidence="2"/>
<proteinExistence type="inferred from homology"/>
<feature type="compositionally biased region" description="Basic and acidic residues" evidence="7">
    <location>
        <begin position="1"/>
        <end position="22"/>
    </location>
</feature>
<organism evidence="9 10">
    <name type="scientific">Litorivita pollutaquae</name>
    <dbReference type="NCBI Taxonomy" id="2200892"/>
    <lineage>
        <taxon>Bacteria</taxon>
        <taxon>Pseudomonadati</taxon>
        <taxon>Pseudomonadota</taxon>
        <taxon>Alphaproteobacteria</taxon>
        <taxon>Rhodobacterales</taxon>
        <taxon>Paracoccaceae</taxon>
        <taxon>Litorivita</taxon>
    </lineage>
</organism>
<dbReference type="GO" id="GO:0046914">
    <property type="term" value="F:transition metal ion binding"/>
    <property type="evidence" value="ECO:0007669"/>
    <property type="project" value="InterPro"/>
</dbReference>
<dbReference type="GO" id="GO:0018822">
    <property type="term" value="F:nitrile hydratase activity"/>
    <property type="evidence" value="ECO:0007669"/>
    <property type="project" value="UniProtKB-EC"/>
</dbReference>
<feature type="region of interest" description="Disordered" evidence="7">
    <location>
        <begin position="1"/>
        <end position="31"/>
    </location>
</feature>
<comment type="similarity">
    <text evidence="1">Belongs to the nitrile hydratase subunit alpha family.</text>
</comment>
<dbReference type="InterPro" id="IPR018141">
    <property type="entry name" value="Nitrile_hydratase_asu"/>
</dbReference>
<comment type="caution">
    <text evidence="9">The sequence shown here is derived from an EMBL/GenBank/DDBJ whole genome shotgun (WGS) entry which is preliminary data.</text>
</comment>
<comment type="catalytic activity">
    <reaction evidence="5">
        <text>an aliphatic primary amide = an aliphatic nitrile + H2O</text>
        <dbReference type="Rhea" id="RHEA:12673"/>
        <dbReference type="ChEBI" id="CHEBI:15377"/>
        <dbReference type="ChEBI" id="CHEBI:65285"/>
        <dbReference type="ChEBI" id="CHEBI:80291"/>
        <dbReference type="EC" id="4.2.1.84"/>
    </reaction>
</comment>
<keyword evidence="3 6" id="KW-0479">Metal-binding</keyword>
<evidence type="ECO:0000259" key="8">
    <source>
        <dbReference type="Pfam" id="PF02979"/>
    </source>
</evidence>
<dbReference type="OrthoDB" id="528553at2"/>
<keyword evidence="4" id="KW-0456">Lyase</keyword>
<feature type="binding site" evidence="6">
    <location>
        <position position="127"/>
    </location>
    <ligand>
        <name>Fe(3+)</name>
        <dbReference type="ChEBI" id="CHEBI:29034"/>
    </ligand>
</feature>
<evidence type="ECO:0000256" key="5">
    <source>
        <dbReference type="ARBA" id="ARBA00044877"/>
    </source>
</evidence>
<feature type="binding site" evidence="6">
    <location>
        <position position="123"/>
    </location>
    <ligand>
        <name>Fe(3+)</name>
        <dbReference type="ChEBI" id="CHEBI:29034"/>
    </ligand>
</feature>
<keyword evidence="6" id="KW-0408">Iron</keyword>
<gene>
    <name evidence="9" type="primary">nthA</name>
    <name evidence="9" type="ORF">DI396_03760</name>
</gene>
<reference evidence="9 10" key="1">
    <citation type="submission" date="2018-05" db="EMBL/GenBank/DDBJ databases">
        <title>Oceanovita maritima gen. nov., sp. nov., a marine bacterium in the family Rhodobacteraceae isolated from surface seawater of Lundu port Xiamen, China.</title>
        <authorList>
            <person name="Hetharua B.H."/>
            <person name="Min D."/>
            <person name="Liao H."/>
            <person name="Tian Y."/>
        </authorList>
    </citation>
    <scope>NUCLEOTIDE SEQUENCE [LARGE SCALE GENOMIC DNA]</scope>
    <source>
        <strain evidence="9 10">FSX-11</strain>
    </source>
</reference>
<feature type="domain" description="Nitrile hydratase alpha/Thiocyanate hydrolase gamma" evidence="8">
    <location>
        <begin position="31"/>
        <end position="212"/>
    </location>
</feature>
<keyword evidence="10" id="KW-1185">Reference proteome</keyword>
<dbReference type="SUPFAM" id="SSF56209">
    <property type="entry name" value="Nitrile hydratase alpha chain"/>
    <property type="match status" value="1"/>
</dbReference>
<dbReference type="Pfam" id="PF02979">
    <property type="entry name" value="NHase_alpha"/>
    <property type="match status" value="1"/>
</dbReference>
<dbReference type="Proteomes" id="UP000248012">
    <property type="component" value="Unassembled WGS sequence"/>
</dbReference>
<accession>A0A2V4NRV0</accession>
<dbReference type="EMBL" id="QFVT01000002">
    <property type="protein sequence ID" value="PYC49297.1"/>
    <property type="molecule type" value="Genomic_DNA"/>
</dbReference>
<dbReference type="InterPro" id="IPR023900">
    <property type="entry name" value="CN_Hdrtase_asu/SCN_Hdrlase_gsu"/>
</dbReference>
<evidence type="ECO:0000256" key="2">
    <source>
        <dbReference type="ARBA" id="ARBA00013079"/>
    </source>
</evidence>
<dbReference type="InterPro" id="IPR004232">
    <property type="entry name" value="CN_Hdrtase_a/SCN_Hdrlase_g"/>
</dbReference>
<name>A0A2V4NRV0_9RHOB</name>
<dbReference type="PIRSF" id="PIRSF001426">
    <property type="entry name" value="NHase_alpha"/>
    <property type="match status" value="1"/>
</dbReference>
<evidence type="ECO:0000256" key="6">
    <source>
        <dbReference type="PIRSR" id="PIRSR001426-1"/>
    </source>
</evidence>
<feature type="binding site" evidence="6">
    <location>
        <position position="128"/>
    </location>
    <ligand>
        <name>Fe(3+)</name>
        <dbReference type="ChEBI" id="CHEBI:29034"/>
    </ligand>
</feature>
<dbReference type="InterPro" id="IPR036648">
    <property type="entry name" value="CN_Hdrase_a/SCN_Hdrase_g_sf"/>
</dbReference>
<dbReference type="AlphaFoldDB" id="A0A2V4NRV0"/>
<protein>
    <recommendedName>
        <fullName evidence="2">nitrile hydratase</fullName>
        <ecNumber evidence="2">4.2.1.84</ecNumber>
    </recommendedName>
</protein>
<sequence>MSHDPTDHGPDYLASHGHDKAAPPHSHLPSDPALRVKTLETILVQKGLIDPAAIDALIETYSTRVGPQNGAKVVARAWNDPDFRAALLSDPTPLLAEMGLIGRQGEHVVVVENTPAQHNMVVCTLCSCYPWTLLGIPPTWYKSDAYRARAVRDPRGVLAEFGVTLPDGQSVRVWDSTAEVRYLVLPMRPAGTEDLGEAQLAAWVTRNAMIGTGLPQSPAQGEAAP</sequence>
<evidence type="ECO:0000256" key="7">
    <source>
        <dbReference type="SAM" id="MobiDB-lite"/>
    </source>
</evidence>
<evidence type="ECO:0000313" key="10">
    <source>
        <dbReference type="Proteomes" id="UP000248012"/>
    </source>
</evidence>
<dbReference type="NCBIfam" id="TIGR01323">
    <property type="entry name" value="nitrile_alph"/>
    <property type="match status" value="1"/>
</dbReference>
<dbReference type="Gene3D" id="3.90.330.10">
    <property type="entry name" value="Nitrile hydratase alpha /Thiocyanate hydrolase gamma"/>
    <property type="match status" value="1"/>
</dbReference>
<evidence type="ECO:0000313" key="9">
    <source>
        <dbReference type="EMBL" id="PYC49297.1"/>
    </source>
</evidence>
<evidence type="ECO:0000256" key="3">
    <source>
        <dbReference type="ARBA" id="ARBA00022723"/>
    </source>
</evidence>